<dbReference type="OrthoDB" id="10053431at2759"/>
<evidence type="ECO:0000256" key="1">
    <source>
        <dbReference type="SAM" id="MobiDB-lite"/>
    </source>
</evidence>
<organism evidence="2 3">
    <name type="scientific">Sphaerulina musiva (strain SO2202)</name>
    <name type="common">Poplar stem canker fungus</name>
    <name type="synonym">Septoria musiva</name>
    <dbReference type="NCBI Taxonomy" id="692275"/>
    <lineage>
        <taxon>Eukaryota</taxon>
        <taxon>Fungi</taxon>
        <taxon>Dikarya</taxon>
        <taxon>Ascomycota</taxon>
        <taxon>Pezizomycotina</taxon>
        <taxon>Dothideomycetes</taxon>
        <taxon>Dothideomycetidae</taxon>
        <taxon>Mycosphaerellales</taxon>
        <taxon>Mycosphaerellaceae</taxon>
        <taxon>Sphaerulina</taxon>
    </lineage>
</organism>
<dbReference type="GO" id="GO:0006044">
    <property type="term" value="P:N-acetylglucosamine metabolic process"/>
    <property type="evidence" value="ECO:0007669"/>
    <property type="project" value="TreeGrafter"/>
</dbReference>
<feature type="region of interest" description="Disordered" evidence="1">
    <location>
        <begin position="1"/>
        <end position="51"/>
    </location>
</feature>
<evidence type="ECO:0000313" key="2">
    <source>
        <dbReference type="EMBL" id="EMF14785.1"/>
    </source>
</evidence>
<reference evidence="2 3" key="1">
    <citation type="journal article" date="2012" name="PLoS Pathog.">
        <title>Diverse lifestyles and strategies of plant pathogenesis encoded in the genomes of eighteen Dothideomycetes fungi.</title>
        <authorList>
            <person name="Ohm R.A."/>
            <person name="Feau N."/>
            <person name="Henrissat B."/>
            <person name="Schoch C.L."/>
            <person name="Horwitz B.A."/>
            <person name="Barry K.W."/>
            <person name="Condon B.J."/>
            <person name="Copeland A.C."/>
            <person name="Dhillon B."/>
            <person name="Glaser F."/>
            <person name="Hesse C.N."/>
            <person name="Kosti I."/>
            <person name="LaButti K."/>
            <person name="Lindquist E.A."/>
            <person name="Lucas S."/>
            <person name="Salamov A.A."/>
            <person name="Bradshaw R.E."/>
            <person name="Ciuffetti L."/>
            <person name="Hamelin R.C."/>
            <person name="Kema G.H.J."/>
            <person name="Lawrence C."/>
            <person name="Scott J.A."/>
            <person name="Spatafora J.W."/>
            <person name="Turgeon B.G."/>
            <person name="de Wit P.J.G.M."/>
            <person name="Zhong S."/>
            <person name="Goodwin S.B."/>
            <person name="Grigoriev I.V."/>
        </authorList>
    </citation>
    <scope>NUCLEOTIDE SEQUENCE [LARGE SCALE GENOMIC DNA]</scope>
    <source>
        <strain evidence="2 3">SO2202</strain>
    </source>
</reference>
<dbReference type="PANTHER" id="PTHR35020">
    <property type="entry name" value="N-ACETYLGLUCOSAMINE-INDUCED PROTEIN 1"/>
    <property type="match status" value="1"/>
</dbReference>
<protein>
    <submittedName>
        <fullName evidence="2">Uncharacterized protein</fullName>
    </submittedName>
</protein>
<keyword evidence="3" id="KW-1185">Reference proteome</keyword>
<feature type="compositionally biased region" description="Acidic residues" evidence="1">
    <location>
        <begin position="10"/>
        <end position="21"/>
    </location>
</feature>
<accession>M3D9K0</accession>
<dbReference type="HOGENOM" id="CLU_075862_1_0_1"/>
<dbReference type="EMBL" id="KB456262">
    <property type="protein sequence ID" value="EMF14785.1"/>
    <property type="molecule type" value="Genomic_DNA"/>
</dbReference>
<sequence length="272" mass="31646">MTTTTNSVPPEEEEEEEEEEKEEQKETKPKSSSLQNNNNNNNNNPFWWNTNLPPSQHTPTCPPYLEYAFHNLKDRTILSTPDALYTPQTWPEVQSLIRENRLDLFQRVPSELRLYREFCADVGERYGSVREFVVRERLGWEGDGGGVRAEGEENYKILLNDWPYGFDSRIVHLVVWTKFPLPPDPTSEKGDISPQTRAMISNFVQETFGGEEEENVVWFLNWASLKSIHAVEHFHVLLFEPDEEFVERVTRGDVALRDKVKMKKGREEGEEG</sequence>
<dbReference type="STRING" id="692275.M3D9K0"/>
<proteinExistence type="predicted"/>
<dbReference type="InterPro" id="IPR022036">
    <property type="entry name" value="DUF3605"/>
</dbReference>
<dbReference type="PANTHER" id="PTHR35020:SF4">
    <property type="entry name" value="N-ACETYLGLUCOSAMINE-INDUCED PROTEIN 1"/>
    <property type="match status" value="1"/>
</dbReference>
<dbReference type="GeneID" id="27906777"/>
<dbReference type="GO" id="GO:0005737">
    <property type="term" value="C:cytoplasm"/>
    <property type="evidence" value="ECO:0007669"/>
    <property type="project" value="TreeGrafter"/>
</dbReference>
<evidence type="ECO:0000313" key="3">
    <source>
        <dbReference type="Proteomes" id="UP000016931"/>
    </source>
</evidence>
<dbReference type="AlphaFoldDB" id="M3D9K0"/>
<dbReference type="RefSeq" id="XP_016762906.1">
    <property type="nucleotide sequence ID" value="XM_016909640.1"/>
</dbReference>
<dbReference type="Pfam" id="PF12239">
    <property type="entry name" value="DUF3605"/>
    <property type="match status" value="1"/>
</dbReference>
<dbReference type="OMA" id="KNWAALK"/>
<name>M3D9K0_SPHMS</name>
<dbReference type="eggNOG" id="ENOG502S263">
    <property type="taxonomic scope" value="Eukaryota"/>
</dbReference>
<gene>
    <name evidence="2" type="ORF">SEPMUDRAFT_63484</name>
</gene>
<dbReference type="Proteomes" id="UP000016931">
    <property type="component" value="Unassembled WGS sequence"/>
</dbReference>